<name>A0A965ZC41_9SPHI</name>
<accession>A0A965ZC41</accession>
<dbReference type="Proteomes" id="UP000638732">
    <property type="component" value="Unassembled WGS sequence"/>
</dbReference>
<comment type="caution">
    <text evidence="1">The sequence shown here is derived from an EMBL/GenBank/DDBJ whole genome shotgun (WGS) entry which is preliminary data.</text>
</comment>
<evidence type="ECO:0000313" key="2">
    <source>
        <dbReference type="Proteomes" id="UP000638732"/>
    </source>
</evidence>
<evidence type="ECO:0000313" key="1">
    <source>
        <dbReference type="EMBL" id="NCD68025.1"/>
    </source>
</evidence>
<sequence>MFVQLDAYPFKDFGYLNGTLIKVSDNPANDSLYVGLIAFDSQFETSINFHLKVTSGMMGQGIAILSNKSLMQKLLSSVR</sequence>
<keyword evidence="2" id="KW-1185">Reference proteome</keyword>
<dbReference type="EMBL" id="WWEO01000033">
    <property type="protein sequence ID" value="NCD68025.1"/>
    <property type="molecule type" value="Genomic_DNA"/>
</dbReference>
<dbReference type="AlphaFoldDB" id="A0A965ZC41"/>
<protein>
    <submittedName>
        <fullName evidence="1">Uncharacterized protein</fullName>
    </submittedName>
</protein>
<reference evidence="1" key="1">
    <citation type="submission" date="2020-01" db="EMBL/GenBank/DDBJ databases">
        <authorList>
            <person name="Seo Y.L."/>
        </authorList>
    </citation>
    <scope>NUCLEOTIDE SEQUENCE</scope>
    <source>
        <strain evidence="1">R11</strain>
    </source>
</reference>
<proteinExistence type="predicted"/>
<gene>
    <name evidence="1" type="ORF">GSY63_01500</name>
</gene>
<reference evidence="1" key="2">
    <citation type="submission" date="2020-10" db="EMBL/GenBank/DDBJ databases">
        <title>Mucilaginibacter sp. nov., isolated from soil.</title>
        <authorList>
            <person name="Jeon C.O."/>
        </authorList>
    </citation>
    <scope>NUCLEOTIDE SEQUENCE</scope>
    <source>
        <strain evidence="1">R11</strain>
    </source>
</reference>
<dbReference type="RefSeq" id="WP_166584048.1">
    <property type="nucleotide sequence ID" value="NZ_WWEO01000033.1"/>
</dbReference>
<organism evidence="1 2">
    <name type="scientific">Mucilaginibacter agri</name>
    <dbReference type="NCBI Taxonomy" id="2695265"/>
    <lineage>
        <taxon>Bacteria</taxon>
        <taxon>Pseudomonadati</taxon>
        <taxon>Bacteroidota</taxon>
        <taxon>Sphingobacteriia</taxon>
        <taxon>Sphingobacteriales</taxon>
        <taxon>Sphingobacteriaceae</taxon>
        <taxon>Mucilaginibacter</taxon>
    </lineage>
</organism>